<evidence type="ECO:0000313" key="3">
    <source>
        <dbReference type="Proteomes" id="UP000249091"/>
    </source>
</evidence>
<dbReference type="RefSeq" id="WP_072703325.1">
    <property type="nucleotide sequence ID" value="NZ_JAFBBL010000001.1"/>
</dbReference>
<proteinExistence type="predicted"/>
<reference evidence="2 3" key="1">
    <citation type="submission" date="2018-06" db="EMBL/GenBank/DDBJ databases">
        <authorList>
            <consortium name="Pathogen Informatics"/>
            <person name="Doyle S."/>
        </authorList>
    </citation>
    <scope>NUCLEOTIDE SEQUENCE [LARGE SCALE GENOMIC DNA]</scope>
    <source>
        <strain evidence="2 3">NCTC10994</strain>
    </source>
</reference>
<feature type="compositionally biased region" description="Basic and acidic residues" evidence="1">
    <location>
        <begin position="64"/>
        <end position="79"/>
    </location>
</feature>
<dbReference type="Proteomes" id="UP000249091">
    <property type="component" value="Chromosome 1"/>
</dbReference>
<organism evidence="2 3">
    <name type="scientific">Rhodococcus coprophilus</name>
    <dbReference type="NCBI Taxonomy" id="38310"/>
    <lineage>
        <taxon>Bacteria</taxon>
        <taxon>Bacillati</taxon>
        <taxon>Actinomycetota</taxon>
        <taxon>Actinomycetes</taxon>
        <taxon>Mycobacteriales</taxon>
        <taxon>Nocardiaceae</taxon>
        <taxon>Rhodococcus</taxon>
    </lineage>
</organism>
<gene>
    <name evidence="2" type="ORF">NCTC10994_03177</name>
</gene>
<dbReference type="AlphaFoldDB" id="A0A2X4US94"/>
<feature type="region of interest" description="Disordered" evidence="1">
    <location>
        <begin position="51"/>
        <end position="79"/>
    </location>
</feature>
<evidence type="ECO:0000313" key="2">
    <source>
        <dbReference type="EMBL" id="SQI35890.1"/>
    </source>
</evidence>
<evidence type="ECO:0000256" key="1">
    <source>
        <dbReference type="SAM" id="MobiDB-lite"/>
    </source>
</evidence>
<name>A0A2X4US94_9NOCA</name>
<dbReference type="KEGG" id="rcr:NCTC10994_03177"/>
<protein>
    <submittedName>
        <fullName evidence="2">Uncharacterized protein</fullName>
    </submittedName>
</protein>
<keyword evidence="3" id="KW-1185">Reference proteome</keyword>
<sequence>MDIATTSPTERRKLALAAVKELGPNRTEKAALKVRCPAGHTIAAVYPTSEGPVVVSKSGPGGRGNRDRESTGHHGDKLNSEFVDTLEATQFEDDDIPSGCACGPKGLSRTKLQAAFAAQEHVVNLT</sequence>
<dbReference type="EMBL" id="LS483468">
    <property type="protein sequence ID" value="SQI35890.1"/>
    <property type="molecule type" value="Genomic_DNA"/>
</dbReference>
<accession>A0A2X4US94</accession>
<dbReference type="STRING" id="1219011.GCA_001895045_03555"/>